<dbReference type="OrthoDB" id="3247161at2"/>
<keyword evidence="2" id="KW-1185">Reference proteome</keyword>
<accession>A0A2N9JHM9</accession>
<evidence type="ECO:0008006" key="3">
    <source>
        <dbReference type="Google" id="ProtNLM"/>
    </source>
</evidence>
<proteinExistence type="predicted"/>
<protein>
    <recommendedName>
        <fullName evidence="3">Glycosyl transferases group 1</fullName>
    </recommendedName>
</protein>
<dbReference type="AlphaFoldDB" id="A0A2N9JHM9"/>
<evidence type="ECO:0000313" key="1">
    <source>
        <dbReference type="EMBL" id="SPD87072.1"/>
    </source>
</evidence>
<evidence type="ECO:0000313" key="2">
    <source>
        <dbReference type="Proteomes" id="UP000238164"/>
    </source>
</evidence>
<dbReference type="RefSeq" id="WP_105185878.1">
    <property type="nucleotide sequence ID" value="NZ_BAAAGO010000023.1"/>
</dbReference>
<organism evidence="1 2">
    <name type="scientific">Micropruina glycogenica</name>
    <dbReference type="NCBI Taxonomy" id="75385"/>
    <lineage>
        <taxon>Bacteria</taxon>
        <taxon>Bacillati</taxon>
        <taxon>Actinomycetota</taxon>
        <taxon>Actinomycetes</taxon>
        <taxon>Propionibacteriales</taxon>
        <taxon>Nocardioidaceae</taxon>
        <taxon>Micropruina</taxon>
    </lineage>
</organism>
<sequence length="348" mass="38921">MRRVAIKWDQVTIDADGHIAGHDAGATLVRRLVRLTHNPIVIGPATRRCDGFDEMPLAFLDTDACVVINMDVLDSTKIWRVLRENGSHPAVMNFQWGPTTNYDEQVPQLIEALSFALFPTFANSERTASAVREVVRRWTVADVAEKARVGWANLGFRVEHVLPRAATERPIVLYPAIYLSERKRPRLFVEVVEKVHRKVPIRVAMRLHESHLVSELGMALSGKDWFWVGPLTATRVSYWEALASTTAFLATATEESYGLEYVEALAAGVIGVLPDTTWARALVPEGYPFLWKDAAQAEAMLLRAVSDPDGCRAELDAIAGGDFAGWIANKHNDDDFEQAMLARLQEWF</sequence>
<reference evidence="1 2" key="1">
    <citation type="submission" date="2018-02" db="EMBL/GenBank/DDBJ databases">
        <authorList>
            <person name="Cohen D.B."/>
            <person name="Kent A.D."/>
        </authorList>
    </citation>
    <scope>NUCLEOTIDE SEQUENCE [LARGE SCALE GENOMIC DNA]</scope>
    <source>
        <strain evidence="1">1</strain>
    </source>
</reference>
<dbReference type="Proteomes" id="UP000238164">
    <property type="component" value="Chromosome 1"/>
</dbReference>
<gene>
    <name evidence="1" type="ORF">MPLG2_2042</name>
</gene>
<dbReference type="KEGG" id="mgg:MPLG2_2042"/>
<dbReference type="SUPFAM" id="SSF53756">
    <property type="entry name" value="UDP-Glycosyltransferase/glycogen phosphorylase"/>
    <property type="match status" value="1"/>
</dbReference>
<dbReference type="Gene3D" id="3.40.50.2000">
    <property type="entry name" value="Glycogen Phosphorylase B"/>
    <property type="match status" value="1"/>
</dbReference>
<dbReference type="EMBL" id="LT985188">
    <property type="protein sequence ID" value="SPD87072.1"/>
    <property type="molecule type" value="Genomic_DNA"/>
</dbReference>
<name>A0A2N9JHM9_9ACTN</name>